<dbReference type="Proteomes" id="UP000504631">
    <property type="component" value="Unplaced"/>
</dbReference>
<evidence type="ECO:0000313" key="5">
    <source>
        <dbReference type="Proteomes" id="UP000504631"/>
    </source>
</evidence>
<reference evidence="6" key="1">
    <citation type="submission" date="2025-08" db="UniProtKB">
        <authorList>
            <consortium name="RefSeq"/>
        </authorList>
    </citation>
    <scope>IDENTIFICATION</scope>
    <source>
        <tissue evidence="6">Muscle</tissue>
    </source>
</reference>
<keyword evidence="5" id="KW-1185">Reference proteome</keyword>
<gene>
    <name evidence="6" type="primary">LOC117239106</name>
</gene>
<dbReference type="PANTHER" id="PTHR15416">
    <property type="entry name" value="CAMP-DEPENDENT PROTEIN KINASE INHIBITOR/PKI"/>
    <property type="match status" value="1"/>
</dbReference>
<comment type="function">
    <text evidence="1">Extremely potent competitive inhibitor of cAMP-dependent protein kinase activity, this protein interacts with the catalytic subunit of the enzyme after the cAMP-induced dissociation of its regulatory chains.</text>
</comment>
<dbReference type="Pfam" id="PF02827">
    <property type="entry name" value="PKI"/>
    <property type="match status" value="1"/>
</dbReference>
<evidence type="ECO:0000313" key="6">
    <source>
        <dbReference type="RefSeq" id="XP_033360308.1"/>
    </source>
</evidence>
<feature type="region of interest" description="Disordered" evidence="4">
    <location>
        <begin position="42"/>
        <end position="101"/>
    </location>
</feature>
<evidence type="ECO:0000256" key="3">
    <source>
        <dbReference type="ARBA" id="ARBA00023013"/>
    </source>
</evidence>
<keyword evidence="3" id="KW-0649">Protein kinase inhibitor</keyword>
<dbReference type="GeneID" id="117239106"/>
<proteinExistence type="inferred from homology"/>
<dbReference type="KEGG" id="bvk:117239106"/>
<protein>
    <submittedName>
        <fullName evidence="6">Uncharacterized protein LOC117239106</fullName>
    </submittedName>
</protein>
<dbReference type="InterPro" id="IPR004171">
    <property type="entry name" value="cAMP_dep_PKI"/>
</dbReference>
<dbReference type="GO" id="GO:0004862">
    <property type="term" value="F:cAMP-dependent protein kinase inhibitor activity"/>
    <property type="evidence" value="ECO:0007669"/>
    <property type="project" value="InterPro"/>
</dbReference>
<feature type="compositionally biased region" description="Polar residues" evidence="4">
    <location>
        <begin position="132"/>
        <end position="152"/>
    </location>
</feature>
<sequence length="152" mass="16186">MVKQCNVSVAGRNCLAVFGQSTYKGRRRKRLLREKALKKMLTPGRSGSISPAEIGNVPDTKDPGATGNGSGTYMRGARSPGSYEGDDRAKEFLSTGRAGRRNALTEILGRHAEPAMLDLPDRFEELSMETVAGQSSSGGQDPNSPGTSKQQG</sequence>
<dbReference type="RefSeq" id="XP_033360308.1">
    <property type="nucleotide sequence ID" value="XM_033504417.1"/>
</dbReference>
<evidence type="ECO:0000256" key="2">
    <source>
        <dbReference type="ARBA" id="ARBA00006393"/>
    </source>
</evidence>
<evidence type="ECO:0000256" key="1">
    <source>
        <dbReference type="ARBA" id="ARBA00002844"/>
    </source>
</evidence>
<name>A0A6J3L3U9_9HYME</name>
<accession>A0A6J3L3U9</accession>
<comment type="similarity">
    <text evidence="2">Belongs to the PKI family.</text>
</comment>
<feature type="region of interest" description="Disordered" evidence="4">
    <location>
        <begin position="125"/>
        <end position="152"/>
    </location>
</feature>
<organism evidence="5 6">
    <name type="scientific">Bombus vosnesenskii</name>
    <dbReference type="NCBI Taxonomy" id="207650"/>
    <lineage>
        <taxon>Eukaryota</taxon>
        <taxon>Metazoa</taxon>
        <taxon>Ecdysozoa</taxon>
        <taxon>Arthropoda</taxon>
        <taxon>Hexapoda</taxon>
        <taxon>Insecta</taxon>
        <taxon>Pterygota</taxon>
        <taxon>Neoptera</taxon>
        <taxon>Endopterygota</taxon>
        <taxon>Hymenoptera</taxon>
        <taxon>Apocrita</taxon>
        <taxon>Aculeata</taxon>
        <taxon>Apoidea</taxon>
        <taxon>Anthophila</taxon>
        <taxon>Apidae</taxon>
        <taxon>Bombus</taxon>
        <taxon>Pyrobombus</taxon>
    </lineage>
</organism>
<dbReference type="AlphaFoldDB" id="A0A6J3L3U9"/>
<evidence type="ECO:0000256" key="4">
    <source>
        <dbReference type="SAM" id="MobiDB-lite"/>
    </source>
</evidence>